<dbReference type="RefSeq" id="WP_316412133.1">
    <property type="nucleotide sequence ID" value="NZ_AP027080.1"/>
</dbReference>
<dbReference type="PANTHER" id="PTHR33221">
    <property type="entry name" value="WINGED HELIX-TURN-HELIX TRANSCRIPTIONAL REGULATOR, RRF2 FAMILY"/>
    <property type="match status" value="1"/>
</dbReference>
<proteinExistence type="predicted"/>
<dbReference type="KEGG" id="msil:METEAL_26360"/>
<dbReference type="SUPFAM" id="SSF46785">
    <property type="entry name" value="Winged helix' DNA-binding domain"/>
    <property type="match status" value="1"/>
</dbReference>
<evidence type="ECO:0000313" key="3">
    <source>
        <dbReference type="Proteomes" id="UP001238179"/>
    </source>
</evidence>
<protein>
    <submittedName>
        <fullName evidence="2">Transcriptional regulator</fullName>
    </submittedName>
</protein>
<reference evidence="3" key="1">
    <citation type="journal article" date="2023" name="Int. J. Syst. Evol. Microbiol.">
        <title>Mesoterricola silvestris gen. nov., sp. nov., Mesoterricola sediminis sp. nov., Geothrix oryzae sp. nov., Geothrix edaphica sp. nov., Geothrix rubra sp. nov., and Geothrix limicola sp. nov., six novel members of Acidobacteriota isolated from soils.</title>
        <authorList>
            <person name="Itoh H."/>
            <person name="Sugisawa Y."/>
            <person name="Mise K."/>
            <person name="Xu Z."/>
            <person name="Kuniyasu M."/>
            <person name="Ushijima N."/>
            <person name="Kawano K."/>
            <person name="Kobayashi E."/>
            <person name="Shiratori Y."/>
            <person name="Masuda Y."/>
            <person name="Senoo K."/>
        </authorList>
    </citation>
    <scope>NUCLEOTIDE SEQUENCE [LARGE SCALE GENOMIC DNA]</scope>
    <source>
        <strain evidence="3">W79</strain>
    </source>
</reference>
<dbReference type="Gene3D" id="1.10.10.10">
    <property type="entry name" value="Winged helix-like DNA-binding domain superfamily/Winged helix DNA-binding domain"/>
    <property type="match status" value="1"/>
</dbReference>
<accession>A0AA48KAM4</accession>
<name>A0AA48KAM4_9BACT</name>
<dbReference type="AlphaFoldDB" id="A0AA48KAM4"/>
<organism evidence="2 3">
    <name type="scientific">Mesoterricola silvestris</name>
    <dbReference type="NCBI Taxonomy" id="2927979"/>
    <lineage>
        <taxon>Bacteria</taxon>
        <taxon>Pseudomonadati</taxon>
        <taxon>Acidobacteriota</taxon>
        <taxon>Holophagae</taxon>
        <taxon>Holophagales</taxon>
        <taxon>Holophagaceae</taxon>
        <taxon>Mesoterricola</taxon>
    </lineage>
</organism>
<dbReference type="InterPro" id="IPR036388">
    <property type="entry name" value="WH-like_DNA-bd_sf"/>
</dbReference>
<sequence>MSTSLYGAGAEYALHSLLLLATRPEPVSVGDLATFQRIPERFLAKLFTRLKKAGIVTGQEGIAGGFALARPADRIPVMEVLQAVDPGRSLFACAEIRANCALFGPRPPEWATAGPCRIHALMREAEKVFQDHLGSRTLADLVCEVEHKAPKEFQRETGTWFQGRKDARTGRRKPER</sequence>
<dbReference type="EMBL" id="AP027080">
    <property type="protein sequence ID" value="BDU73462.1"/>
    <property type="molecule type" value="Genomic_DNA"/>
</dbReference>
<evidence type="ECO:0000313" key="2">
    <source>
        <dbReference type="EMBL" id="BDU73462.1"/>
    </source>
</evidence>
<keyword evidence="3" id="KW-1185">Reference proteome</keyword>
<dbReference type="GO" id="GO:0005829">
    <property type="term" value="C:cytosol"/>
    <property type="evidence" value="ECO:0007669"/>
    <property type="project" value="TreeGrafter"/>
</dbReference>
<dbReference type="GO" id="GO:0003700">
    <property type="term" value="F:DNA-binding transcription factor activity"/>
    <property type="evidence" value="ECO:0007669"/>
    <property type="project" value="TreeGrafter"/>
</dbReference>
<dbReference type="PROSITE" id="PS51197">
    <property type="entry name" value="HTH_RRF2_2"/>
    <property type="match status" value="1"/>
</dbReference>
<dbReference type="Pfam" id="PF02082">
    <property type="entry name" value="Rrf2"/>
    <property type="match status" value="1"/>
</dbReference>
<dbReference type="NCBIfam" id="TIGR00738">
    <property type="entry name" value="rrf2_super"/>
    <property type="match status" value="1"/>
</dbReference>
<evidence type="ECO:0000256" key="1">
    <source>
        <dbReference type="SAM" id="MobiDB-lite"/>
    </source>
</evidence>
<dbReference type="Proteomes" id="UP001238179">
    <property type="component" value="Chromosome"/>
</dbReference>
<feature type="region of interest" description="Disordered" evidence="1">
    <location>
        <begin position="156"/>
        <end position="176"/>
    </location>
</feature>
<dbReference type="InterPro" id="IPR036390">
    <property type="entry name" value="WH_DNA-bd_sf"/>
</dbReference>
<dbReference type="InterPro" id="IPR000944">
    <property type="entry name" value="Tscrpt_reg_Rrf2"/>
</dbReference>
<feature type="compositionally biased region" description="Basic and acidic residues" evidence="1">
    <location>
        <begin position="163"/>
        <end position="176"/>
    </location>
</feature>
<gene>
    <name evidence="2" type="ORF">METEAL_26360</name>
</gene>
<dbReference type="PANTHER" id="PTHR33221:SF13">
    <property type="entry name" value="TRANSCRIPTIONAL REGULATOR-RELATED"/>
    <property type="match status" value="1"/>
</dbReference>